<feature type="region of interest" description="Disordered" evidence="1">
    <location>
        <begin position="345"/>
        <end position="367"/>
    </location>
</feature>
<sequence>MPSPEFHTVLSDGETRTECPEVSSLRKTVLKKARETSPSTCKIMRYLRRKMGSSLKARRRICRLKSLTPVLARLKYRVKKIKAECDQARRQDIKNEVTVSQLENAYNCVTAETRPAPSSMSKRRIASKRPALDCVVEIPPSSGFMSVYFQDPTGQKAFPALAALSGDTNTPITPLDQIIAGTPQDPPTLCRTGMRTFKPKPKLSILTTIRPAHFSLARKGIDPLDELDSPYIPFTPLESPSSCFPSPTLEVSNRLSKLDISPFVRDKSASPTVAPPSQTTTSNTGVNGTPRKLPFSLPRRLSYKLAIPSMSSPLTPNTANSLMQPTEGNDLASPLALRASMPSVYRPVVPGSRTPNGSKPRSPASYF</sequence>
<protein>
    <submittedName>
        <fullName evidence="2">Uncharacterized protein</fullName>
    </submittedName>
</protein>
<reference evidence="2" key="1">
    <citation type="journal article" date="2021" name="New Phytol.">
        <title>Evolutionary innovations through gain and loss of genes in the ectomycorrhizal Boletales.</title>
        <authorList>
            <person name="Wu G."/>
            <person name="Miyauchi S."/>
            <person name="Morin E."/>
            <person name="Kuo A."/>
            <person name="Drula E."/>
            <person name="Varga T."/>
            <person name="Kohler A."/>
            <person name="Feng B."/>
            <person name="Cao Y."/>
            <person name="Lipzen A."/>
            <person name="Daum C."/>
            <person name="Hundley H."/>
            <person name="Pangilinan J."/>
            <person name="Johnson J."/>
            <person name="Barry K."/>
            <person name="LaButti K."/>
            <person name="Ng V."/>
            <person name="Ahrendt S."/>
            <person name="Min B."/>
            <person name="Choi I.G."/>
            <person name="Park H."/>
            <person name="Plett J.M."/>
            <person name="Magnuson J."/>
            <person name="Spatafora J.W."/>
            <person name="Nagy L.G."/>
            <person name="Henrissat B."/>
            <person name="Grigoriev I.V."/>
            <person name="Yang Z.L."/>
            <person name="Xu J."/>
            <person name="Martin F.M."/>
        </authorList>
    </citation>
    <scope>NUCLEOTIDE SEQUENCE</scope>
    <source>
        <strain evidence="2">KKN 215</strain>
    </source>
</reference>
<evidence type="ECO:0000313" key="3">
    <source>
        <dbReference type="Proteomes" id="UP000813824"/>
    </source>
</evidence>
<name>A0A8K0URR5_9AGAR</name>
<dbReference type="AlphaFoldDB" id="A0A8K0URR5"/>
<gene>
    <name evidence="2" type="ORF">BXZ70DRAFT_926831</name>
</gene>
<comment type="caution">
    <text evidence="2">The sequence shown here is derived from an EMBL/GenBank/DDBJ whole genome shotgun (WGS) entry which is preliminary data.</text>
</comment>
<evidence type="ECO:0000313" key="2">
    <source>
        <dbReference type="EMBL" id="KAH8102855.1"/>
    </source>
</evidence>
<keyword evidence="3" id="KW-1185">Reference proteome</keyword>
<organism evidence="2 3">
    <name type="scientific">Cristinia sonorae</name>
    <dbReference type="NCBI Taxonomy" id="1940300"/>
    <lineage>
        <taxon>Eukaryota</taxon>
        <taxon>Fungi</taxon>
        <taxon>Dikarya</taxon>
        <taxon>Basidiomycota</taxon>
        <taxon>Agaricomycotina</taxon>
        <taxon>Agaricomycetes</taxon>
        <taxon>Agaricomycetidae</taxon>
        <taxon>Agaricales</taxon>
        <taxon>Pleurotineae</taxon>
        <taxon>Stephanosporaceae</taxon>
        <taxon>Cristinia</taxon>
    </lineage>
</organism>
<feature type="region of interest" description="Disordered" evidence="1">
    <location>
        <begin position="266"/>
        <end position="293"/>
    </location>
</feature>
<accession>A0A8K0URR5</accession>
<proteinExistence type="predicted"/>
<evidence type="ECO:0000256" key="1">
    <source>
        <dbReference type="SAM" id="MobiDB-lite"/>
    </source>
</evidence>
<dbReference type="OrthoDB" id="2804739at2759"/>
<feature type="compositionally biased region" description="Polar residues" evidence="1">
    <location>
        <begin position="269"/>
        <end position="287"/>
    </location>
</feature>
<dbReference type="EMBL" id="JAEVFJ010000008">
    <property type="protein sequence ID" value="KAH8102855.1"/>
    <property type="molecule type" value="Genomic_DNA"/>
</dbReference>
<dbReference type="Proteomes" id="UP000813824">
    <property type="component" value="Unassembled WGS sequence"/>
</dbReference>